<feature type="transmembrane region" description="Helical" evidence="6">
    <location>
        <begin position="224"/>
        <end position="242"/>
    </location>
</feature>
<evidence type="ECO:0000313" key="9">
    <source>
        <dbReference type="Proteomes" id="UP000569914"/>
    </source>
</evidence>
<evidence type="ECO:0000313" key="8">
    <source>
        <dbReference type="EMBL" id="NYE70916.1"/>
    </source>
</evidence>
<evidence type="ECO:0000256" key="6">
    <source>
        <dbReference type="RuleBase" id="RU361157"/>
    </source>
</evidence>
<feature type="transmembrane region" description="Helical" evidence="6">
    <location>
        <begin position="135"/>
        <end position="158"/>
    </location>
</feature>
<feature type="transmembrane region" description="Helical" evidence="6">
    <location>
        <begin position="21"/>
        <end position="43"/>
    </location>
</feature>
<comment type="subcellular location">
    <subcellularLocation>
        <location evidence="6">Cell membrane</location>
        <topology evidence="6">Multi-pass membrane protein</topology>
    </subcellularLocation>
    <subcellularLocation>
        <location evidence="1">Membrane</location>
        <topology evidence="1">Multi-pass membrane protein</topology>
    </subcellularLocation>
</comment>
<name>A0A7Y9I5Z7_9ACTN</name>
<proteinExistence type="inferred from homology"/>
<evidence type="ECO:0000256" key="1">
    <source>
        <dbReference type="ARBA" id="ARBA00004141"/>
    </source>
</evidence>
<dbReference type="PANTHER" id="PTHR43229">
    <property type="entry name" value="NODULATION PROTEIN J"/>
    <property type="match status" value="1"/>
</dbReference>
<keyword evidence="2 6" id="KW-0812">Transmembrane</keyword>
<sequence>MTFFRDTFIVFRRQFRLAVRNPAWVIIGMLQPVLYLVLFGPLLEPIAGQLGTANAYTLFVPGLLVQLGLFGALFAGFGLIGEWRDGVIEAERVTPASRVALLLGRVLRDVLQLTVQGLILIGLAFAFGLRGSIGGMLLGLVLVILVGTACASSSYALALATKSEDALAPILNMVTLPLLLLSGILLPMTLGPGWLQAISNVLPTKHIVDGVRAVFRGDLLTGQTFWGVLWAIVLAAAGLWIGTRTFRRQNA</sequence>
<keyword evidence="6" id="KW-0813">Transport</keyword>
<dbReference type="InterPro" id="IPR013525">
    <property type="entry name" value="ABC2_TM"/>
</dbReference>
<dbReference type="InterPro" id="IPR047817">
    <property type="entry name" value="ABC2_TM_bact-type"/>
</dbReference>
<comment type="caution">
    <text evidence="8">The sequence shown here is derived from an EMBL/GenBank/DDBJ whole genome shotgun (WGS) entry which is preliminary data.</text>
</comment>
<keyword evidence="3 6" id="KW-1133">Transmembrane helix</keyword>
<feature type="transmembrane region" description="Helical" evidence="6">
    <location>
        <begin position="170"/>
        <end position="190"/>
    </location>
</feature>
<dbReference type="Pfam" id="PF01061">
    <property type="entry name" value="ABC2_membrane"/>
    <property type="match status" value="1"/>
</dbReference>
<accession>A0A7Y9I5Z7</accession>
<keyword evidence="5" id="KW-0046">Antibiotic resistance</keyword>
<evidence type="ECO:0000256" key="4">
    <source>
        <dbReference type="ARBA" id="ARBA00023136"/>
    </source>
</evidence>
<keyword evidence="9" id="KW-1185">Reference proteome</keyword>
<keyword evidence="4 6" id="KW-0472">Membrane</keyword>
<keyword evidence="6" id="KW-1003">Cell membrane</keyword>
<protein>
    <recommendedName>
        <fullName evidence="6">Transport permease protein</fullName>
    </recommendedName>
</protein>
<feature type="transmembrane region" description="Helical" evidence="6">
    <location>
        <begin position="55"/>
        <end position="80"/>
    </location>
</feature>
<dbReference type="GO" id="GO:0043190">
    <property type="term" value="C:ATP-binding cassette (ABC) transporter complex"/>
    <property type="evidence" value="ECO:0007669"/>
    <property type="project" value="InterPro"/>
</dbReference>
<dbReference type="EMBL" id="JACCBU010000001">
    <property type="protein sequence ID" value="NYE70916.1"/>
    <property type="molecule type" value="Genomic_DNA"/>
</dbReference>
<dbReference type="AlphaFoldDB" id="A0A7Y9I5Z7"/>
<evidence type="ECO:0000256" key="3">
    <source>
        <dbReference type="ARBA" id="ARBA00022989"/>
    </source>
</evidence>
<feature type="transmembrane region" description="Helical" evidence="6">
    <location>
        <begin position="110"/>
        <end position="129"/>
    </location>
</feature>
<dbReference type="RefSeq" id="WP_179750730.1">
    <property type="nucleotide sequence ID" value="NZ_JACCBU010000001.1"/>
</dbReference>
<gene>
    <name evidence="8" type="ORF">BKA15_002245</name>
</gene>
<evidence type="ECO:0000259" key="7">
    <source>
        <dbReference type="PROSITE" id="PS51012"/>
    </source>
</evidence>
<evidence type="ECO:0000256" key="2">
    <source>
        <dbReference type="ARBA" id="ARBA00022692"/>
    </source>
</evidence>
<feature type="domain" description="ABC transmembrane type-2" evidence="7">
    <location>
        <begin position="23"/>
        <end position="249"/>
    </location>
</feature>
<dbReference type="PANTHER" id="PTHR43229:SF2">
    <property type="entry name" value="NODULATION PROTEIN J"/>
    <property type="match status" value="1"/>
</dbReference>
<comment type="similarity">
    <text evidence="6">Belongs to the ABC-2 integral membrane protein family.</text>
</comment>
<reference evidence="8 9" key="1">
    <citation type="submission" date="2020-07" db="EMBL/GenBank/DDBJ databases">
        <title>Sequencing the genomes of 1000 actinobacteria strains.</title>
        <authorList>
            <person name="Klenk H.-P."/>
        </authorList>
    </citation>
    <scope>NUCLEOTIDE SEQUENCE [LARGE SCALE GENOMIC DNA]</scope>
    <source>
        <strain evidence="8 9">DSM 22083</strain>
    </source>
</reference>
<dbReference type="PROSITE" id="PS51012">
    <property type="entry name" value="ABC_TM2"/>
    <property type="match status" value="1"/>
</dbReference>
<dbReference type="GO" id="GO:0046677">
    <property type="term" value="P:response to antibiotic"/>
    <property type="evidence" value="ECO:0007669"/>
    <property type="project" value="UniProtKB-KW"/>
</dbReference>
<dbReference type="InterPro" id="IPR000412">
    <property type="entry name" value="ABC_2_transport"/>
</dbReference>
<dbReference type="GO" id="GO:0140359">
    <property type="term" value="F:ABC-type transporter activity"/>
    <property type="evidence" value="ECO:0007669"/>
    <property type="project" value="InterPro"/>
</dbReference>
<evidence type="ECO:0000256" key="5">
    <source>
        <dbReference type="ARBA" id="ARBA00023251"/>
    </source>
</evidence>
<dbReference type="Proteomes" id="UP000569914">
    <property type="component" value="Unassembled WGS sequence"/>
</dbReference>
<dbReference type="PIRSF" id="PIRSF006648">
    <property type="entry name" value="DrrB"/>
    <property type="match status" value="1"/>
</dbReference>
<organism evidence="8 9">
    <name type="scientific">Microlunatus parietis</name>
    <dbReference type="NCBI Taxonomy" id="682979"/>
    <lineage>
        <taxon>Bacteria</taxon>
        <taxon>Bacillati</taxon>
        <taxon>Actinomycetota</taxon>
        <taxon>Actinomycetes</taxon>
        <taxon>Propionibacteriales</taxon>
        <taxon>Propionibacteriaceae</taxon>
        <taxon>Microlunatus</taxon>
    </lineage>
</organism>
<dbReference type="InterPro" id="IPR051784">
    <property type="entry name" value="Nod_factor_ABC_transporter"/>
</dbReference>